<proteinExistence type="predicted"/>
<accession>A0A449HZH6</accession>
<reference evidence="2 3" key="1">
    <citation type="submission" date="2019-02" db="EMBL/GenBank/DDBJ databases">
        <authorList>
            <consortium name="Pathogen Informatics"/>
        </authorList>
    </citation>
    <scope>NUCLEOTIDE SEQUENCE [LARGE SCALE GENOMIC DNA]</scope>
    <source>
        <strain evidence="2 3">3012STDY7078512</strain>
    </source>
</reference>
<gene>
    <name evidence="2" type="ORF">NCTC7812_00065</name>
</gene>
<name>A0A449HZH6_9BACE</name>
<protein>
    <submittedName>
        <fullName evidence="2">Uncharacterized protein</fullName>
    </submittedName>
</protein>
<evidence type="ECO:0000313" key="3">
    <source>
        <dbReference type="Proteomes" id="UP000396835"/>
    </source>
</evidence>
<keyword evidence="1" id="KW-1133">Transmembrane helix</keyword>
<feature type="transmembrane region" description="Helical" evidence="1">
    <location>
        <begin position="21"/>
        <end position="41"/>
    </location>
</feature>
<organism evidence="2 3">
    <name type="scientific">Prevotella heparinolytica</name>
    <dbReference type="NCBI Taxonomy" id="28113"/>
    <lineage>
        <taxon>Bacteria</taxon>
        <taxon>Pseudomonadati</taxon>
        <taxon>Bacteroidota</taxon>
        <taxon>Bacteroidia</taxon>
        <taxon>Bacteroidales</taxon>
        <taxon>Bacteroidaceae</taxon>
        <taxon>Bacteroides</taxon>
    </lineage>
</organism>
<evidence type="ECO:0000256" key="1">
    <source>
        <dbReference type="SAM" id="Phobius"/>
    </source>
</evidence>
<dbReference type="EMBL" id="CAACYH010000002">
    <property type="protein sequence ID" value="VFB12581.1"/>
    <property type="molecule type" value="Genomic_DNA"/>
</dbReference>
<keyword evidence="1" id="KW-0812">Transmembrane</keyword>
<dbReference type="AlphaFoldDB" id="A0A449HZH6"/>
<sequence>MFRLISTPNLREKYYICHEPRYLVSVTKVVASISLILVSFLF</sequence>
<dbReference type="Proteomes" id="UP000396835">
    <property type="component" value="Unassembled WGS sequence"/>
</dbReference>
<evidence type="ECO:0000313" key="2">
    <source>
        <dbReference type="EMBL" id="VFB12581.1"/>
    </source>
</evidence>
<keyword evidence="1" id="KW-0472">Membrane</keyword>